<dbReference type="OrthoDB" id="6105000at2759"/>
<accession>A0A8B6F6G8</accession>
<evidence type="ECO:0000313" key="2">
    <source>
        <dbReference type="Proteomes" id="UP000596742"/>
    </source>
</evidence>
<comment type="caution">
    <text evidence="1">The sequence shown here is derived from an EMBL/GenBank/DDBJ whole genome shotgun (WGS) entry which is preliminary data.</text>
</comment>
<name>A0A8B6F6G8_MYTGA</name>
<proteinExistence type="predicted"/>
<dbReference type="Proteomes" id="UP000596742">
    <property type="component" value="Unassembled WGS sequence"/>
</dbReference>
<keyword evidence="2" id="KW-1185">Reference proteome</keyword>
<dbReference type="AlphaFoldDB" id="A0A8B6F6G8"/>
<organism evidence="1 2">
    <name type="scientific">Mytilus galloprovincialis</name>
    <name type="common">Mediterranean mussel</name>
    <dbReference type="NCBI Taxonomy" id="29158"/>
    <lineage>
        <taxon>Eukaryota</taxon>
        <taxon>Metazoa</taxon>
        <taxon>Spiralia</taxon>
        <taxon>Lophotrochozoa</taxon>
        <taxon>Mollusca</taxon>
        <taxon>Bivalvia</taxon>
        <taxon>Autobranchia</taxon>
        <taxon>Pteriomorphia</taxon>
        <taxon>Mytilida</taxon>
        <taxon>Mytiloidea</taxon>
        <taxon>Mytilidae</taxon>
        <taxon>Mytilinae</taxon>
        <taxon>Mytilus</taxon>
    </lineage>
</organism>
<evidence type="ECO:0000313" key="1">
    <source>
        <dbReference type="EMBL" id="VDI45479.1"/>
    </source>
</evidence>
<protein>
    <submittedName>
        <fullName evidence="1">Uncharacterized protein</fullName>
    </submittedName>
</protein>
<sequence>MINTTVCLLLQEKASIYFIWTVSISSGNYGVTEQVVEGQSISHTGSSDNNGGVHSASMTTLSRMNKDEHAFIRTTTYGSTNTFYSAGNYPHSSFLGMLVYDEK</sequence>
<dbReference type="InterPro" id="IPR008983">
    <property type="entry name" value="Tumour_necrosis_fac-like_dom"/>
</dbReference>
<dbReference type="EMBL" id="UYJE01006369">
    <property type="protein sequence ID" value="VDI45479.1"/>
    <property type="molecule type" value="Genomic_DNA"/>
</dbReference>
<dbReference type="Gene3D" id="2.60.120.40">
    <property type="match status" value="1"/>
</dbReference>
<reference evidence="1" key="1">
    <citation type="submission" date="2018-11" db="EMBL/GenBank/DDBJ databases">
        <authorList>
            <person name="Alioto T."/>
            <person name="Alioto T."/>
        </authorList>
    </citation>
    <scope>NUCLEOTIDE SEQUENCE</scope>
</reference>
<gene>
    <name evidence="1" type="ORF">MGAL_10B000756</name>
</gene>